<evidence type="ECO:0000313" key="2">
    <source>
        <dbReference type="Proteomes" id="UP001597201"/>
    </source>
</evidence>
<reference evidence="2" key="1">
    <citation type="journal article" date="2019" name="Int. J. Syst. Evol. Microbiol.">
        <title>The Global Catalogue of Microorganisms (GCM) 10K type strain sequencing project: providing services to taxonomists for standard genome sequencing and annotation.</title>
        <authorList>
            <consortium name="The Broad Institute Genomics Platform"/>
            <consortium name="The Broad Institute Genome Sequencing Center for Infectious Disease"/>
            <person name="Wu L."/>
            <person name="Ma J."/>
        </authorList>
    </citation>
    <scope>NUCLEOTIDE SEQUENCE [LARGE SCALE GENOMIC DNA]</scope>
    <source>
        <strain evidence="2">CCUG 61485</strain>
    </source>
</reference>
<organism evidence="1 2">
    <name type="scientific">Namhaeicola litoreus</name>
    <dbReference type="NCBI Taxonomy" id="1052145"/>
    <lineage>
        <taxon>Bacteria</taxon>
        <taxon>Pseudomonadati</taxon>
        <taxon>Bacteroidota</taxon>
        <taxon>Flavobacteriia</taxon>
        <taxon>Flavobacteriales</taxon>
        <taxon>Flavobacteriaceae</taxon>
        <taxon>Namhaeicola</taxon>
    </lineage>
</organism>
<dbReference type="SUPFAM" id="SSF49478">
    <property type="entry name" value="Cna protein B-type domain"/>
    <property type="match status" value="1"/>
</dbReference>
<keyword evidence="2" id="KW-1185">Reference proteome</keyword>
<evidence type="ECO:0000313" key="1">
    <source>
        <dbReference type="EMBL" id="MFD1314775.1"/>
    </source>
</evidence>
<proteinExistence type="predicted"/>
<sequence>MKRLMILCLGFIPFISISQGPQEYHLAENYSGTNSQNMLKIDISQKRSLSVEKEAENDLTFTLTEFEDYISKNLLSIRDELLSATDPNIYDGMHTFTKDGRTVFFSVNRKIKKNKEINENDAKTKSSVNLHLFKATVNEKGEWVNLEMLPFNHESFSTGQPTLNKENTKLYFVSDGPGSLGRTDIFSVELFRDGTYGKPENLGPKINSTGREIFPFIDVENVLYYSSDQLNEKGDLDVFAAKIFDNTVSKPILLSVSVFTEKDDLSSVKKAGKGTDEIYAFASTQPLFFDCEQKVLGKVRNADTMVSLSNVRLDLLDQDNKKLITLQSNETDGTFSFDQFCNTNYKLKAYLEGYLTEEINIHTVNDLGANTQEIVMDLREVPSTEIKNVPEIPVVLSINVDPSAQTYDFSSGEKVFSVQIGAFQENAKTEQFNGINNFFNHLYTDGFNRFFSGVFQNYSEALEHMRTLNQLGYNDAFIVGLQGETHTVIPTRESKKD</sequence>
<dbReference type="InterPro" id="IPR011659">
    <property type="entry name" value="WD40"/>
</dbReference>
<dbReference type="Pfam" id="PF07676">
    <property type="entry name" value="PD40"/>
    <property type="match status" value="1"/>
</dbReference>
<dbReference type="SUPFAM" id="SSF82171">
    <property type="entry name" value="DPP6 N-terminal domain-like"/>
    <property type="match status" value="1"/>
</dbReference>
<comment type="caution">
    <text evidence="1">The sequence shown here is derived from an EMBL/GenBank/DDBJ whole genome shotgun (WGS) entry which is preliminary data.</text>
</comment>
<dbReference type="Proteomes" id="UP001597201">
    <property type="component" value="Unassembled WGS sequence"/>
</dbReference>
<gene>
    <name evidence="1" type="ORF">ACFQ39_04030</name>
</gene>
<accession>A0ABW3Y031</accession>
<dbReference type="RefSeq" id="WP_377176703.1">
    <property type="nucleotide sequence ID" value="NZ_JBHTMY010000002.1"/>
</dbReference>
<protein>
    <submittedName>
        <fullName evidence="1">SPOR domain-containing protein</fullName>
    </submittedName>
</protein>
<name>A0ABW3Y031_9FLAO</name>
<dbReference type="SUPFAM" id="SSF110997">
    <property type="entry name" value="Sporulation related repeat"/>
    <property type="match status" value="1"/>
</dbReference>
<dbReference type="EMBL" id="JBHTMY010000002">
    <property type="protein sequence ID" value="MFD1314775.1"/>
    <property type="molecule type" value="Genomic_DNA"/>
</dbReference>
<dbReference type="InterPro" id="IPR036680">
    <property type="entry name" value="SPOR-like_sf"/>
</dbReference>